<dbReference type="HOGENOM" id="CLU_504031_0_0_11"/>
<dbReference type="Gene3D" id="3.40.50.1820">
    <property type="entry name" value="alpha/beta hydrolase"/>
    <property type="match status" value="1"/>
</dbReference>
<dbReference type="KEGG" id="sgu:SGLAU_30680"/>
<dbReference type="OrthoDB" id="6546405at2"/>
<evidence type="ECO:0000313" key="2">
    <source>
        <dbReference type="Proteomes" id="UP000029482"/>
    </source>
</evidence>
<evidence type="ECO:0000313" key="1">
    <source>
        <dbReference type="EMBL" id="AIS02070.1"/>
    </source>
</evidence>
<sequence>MKHSLPPLSPNYATQKNRAYQESVEVHGKWPVEFQFRPAQGDRRHLLVVFSSVGSKYGFGNALESVKCNILRIRDHFDGGASYYVARNMDFSVTDSIQALIEEYMRRLRVTRDEVTLLGASKGGSAALYYGLKYDYKNIVASTPQYFLGSYSKGHGQLGDAVLGEGQPDENVAVLDSVMKDLLDKDTDLKRNIYVVSSPGDYQYEQEVKHYLPALREYENFNFLFVESPTVRRHDEVVRQALPSILSIVYSLTEGVAPRWGDVRIGNYSADPEEAAEYLAGLRQRDTALATLGRAVFTDGVLELKGHAFLPGESPDGPAEESKRLVLEKGGETWVYPLESTKEIRLYRDYFDEYFCEYEMGGFASRGDLTFTELPQGTYDVSVCITSESEGIERRTRLVSQNAVDRRQACGDSELLFRGGKGGLKLVKRSIVGFDSEGVAFSAEKIEERDRKVHAEGVFFVPGRNADRDAHAFYYLVLQGKNGCHSFPLGVRRNPDAVRPHKHPGDLGNYDSGYFTTGAGGVDVSGLPAGRYTVLVSMSAGGALFTKKAGKITLKKTG</sequence>
<protein>
    <submittedName>
        <fullName evidence="1">Uncharacterized protein</fullName>
    </submittedName>
</protein>
<organism evidence="1 2">
    <name type="scientific">Streptomyces glaucescens</name>
    <dbReference type="NCBI Taxonomy" id="1907"/>
    <lineage>
        <taxon>Bacteria</taxon>
        <taxon>Bacillati</taxon>
        <taxon>Actinomycetota</taxon>
        <taxon>Actinomycetes</taxon>
        <taxon>Kitasatosporales</taxon>
        <taxon>Streptomycetaceae</taxon>
        <taxon>Streptomyces</taxon>
    </lineage>
</organism>
<reference evidence="2" key="1">
    <citation type="journal article" date="2015" name="J. Biotechnol.">
        <title>Complete genome sequence of the actinobacterium Streptomyces glaucescens GLA.O (DSM 40922) consisting of a linear chromosome and one linear plasmid.</title>
        <authorList>
            <person name="Ortseifen V."/>
            <person name="Winkler A."/>
            <person name="Albersmeier A."/>
            <person name="Wendler S."/>
            <person name="Puhler A."/>
            <person name="Kalinowski J."/>
            <person name="Ruckert C."/>
        </authorList>
    </citation>
    <scope>NUCLEOTIDE SEQUENCE [LARGE SCALE GENOMIC DNA]</scope>
    <source>
        <strain evidence="2">DSM 40922 / GLA O</strain>
    </source>
</reference>
<dbReference type="SUPFAM" id="SSF53474">
    <property type="entry name" value="alpha/beta-Hydrolases"/>
    <property type="match status" value="1"/>
</dbReference>
<dbReference type="EMBL" id="CP009438">
    <property type="protein sequence ID" value="AIS02070.1"/>
    <property type="molecule type" value="Genomic_DNA"/>
</dbReference>
<dbReference type="AlphaFoldDB" id="A0A089XLH2"/>
<proteinExistence type="predicted"/>
<dbReference type="RefSeq" id="WP_052413964.1">
    <property type="nucleotide sequence ID" value="NZ_CP009438.1"/>
</dbReference>
<dbReference type="ESTHER" id="strga-a0a089xlh2">
    <property type="family name" value="Asp2"/>
</dbReference>
<accession>A0A089XLH2</accession>
<dbReference type="InterPro" id="IPR029058">
    <property type="entry name" value="AB_hydrolase_fold"/>
</dbReference>
<dbReference type="eggNOG" id="COG0400">
    <property type="taxonomic scope" value="Bacteria"/>
</dbReference>
<keyword evidence="2" id="KW-1185">Reference proteome</keyword>
<gene>
    <name evidence="1" type="ORF">SGLAU_30680</name>
</gene>
<dbReference type="Proteomes" id="UP000029482">
    <property type="component" value="Chromosome"/>
</dbReference>
<name>A0A089XLH2_STRGA</name>